<accession>A0A8H4SNR4</accession>
<dbReference type="Pfam" id="PF07687">
    <property type="entry name" value="M20_dimer"/>
    <property type="match status" value="1"/>
</dbReference>
<feature type="non-terminal residue" evidence="2">
    <location>
        <position position="111"/>
    </location>
</feature>
<dbReference type="Proteomes" id="UP000622797">
    <property type="component" value="Unassembled WGS sequence"/>
</dbReference>
<dbReference type="SUPFAM" id="SSF55031">
    <property type="entry name" value="Bacterial exopeptidase dimerisation domain"/>
    <property type="match status" value="1"/>
</dbReference>
<dbReference type="AlphaFoldDB" id="A0A8H4SNR4"/>
<protein>
    <recommendedName>
        <fullName evidence="1">Peptidase M20 dimerisation domain-containing protein</fullName>
    </recommendedName>
</protein>
<proteinExistence type="predicted"/>
<evidence type="ECO:0000259" key="1">
    <source>
        <dbReference type="Pfam" id="PF07687"/>
    </source>
</evidence>
<keyword evidence="3" id="KW-1185">Reference proteome</keyword>
<dbReference type="InterPro" id="IPR036264">
    <property type="entry name" value="Bact_exopeptidase_dim_dom"/>
</dbReference>
<sequence length="111" mass="12347">MERHLEKPEVKRAIDQAMGPGTTTIIARPTVNVGTIKGGLKVNMIPETCIFELDIRMPVGMREDTILELIGTIIPQYEPARIAIQKHAAASNRFNYSVIDHPIVDLLKDLS</sequence>
<name>A0A8H4SNR4_9HYPO</name>
<dbReference type="InterPro" id="IPR011650">
    <property type="entry name" value="Peptidase_M20_dimer"/>
</dbReference>
<evidence type="ECO:0000313" key="2">
    <source>
        <dbReference type="EMBL" id="KAF4943057.1"/>
    </source>
</evidence>
<dbReference type="EMBL" id="JABEXW010001846">
    <property type="protein sequence ID" value="KAF4943057.1"/>
    <property type="molecule type" value="Genomic_DNA"/>
</dbReference>
<dbReference type="OrthoDB" id="10059875at2759"/>
<dbReference type="Gene3D" id="3.30.70.360">
    <property type="match status" value="1"/>
</dbReference>
<feature type="domain" description="Peptidase M20 dimerisation" evidence="1">
    <location>
        <begin position="24"/>
        <end position="76"/>
    </location>
</feature>
<gene>
    <name evidence="2" type="ORF">FSARC_15073</name>
</gene>
<organism evidence="2 3">
    <name type="scientific">Fusarium sarcochroum</name>
    <dbReference type="NCBI Taxonomy" id="1208366"/>
    <lineage>
        <taxon>Eukaryota</taxon>
        <taxon>Fungi</taxon>
        <taxon>Dikarya</taxon>
        <taxon>Ascomycota</taxon>
        <taxon>Pezizomycotina</taxon>
        <taxon>Sordariomycetes</taxon>
        <taxon>Hypocreomycetidae</taxon>
        <taxon>Hypocreales</taxon>
        <taxon>Nectriaceae</taxon>
        <taxon>Fusarium</taxon>
        <taxon>Fusarium lateritium species complex</taxon>
    </lineage>
</organism>
<reference evidence="2" key="2">
    <citation type="submission" date="2020-05" db="EMBL/GenBank/DDBJ databases">
        <authorList>
            <person name="Kim H.-S."/>
            <person name="Proctor R.H."/>
            <person name="Brown D.W."/>
        </authorList>
    </citation>
    <scope>NUCLEOTIDE SEQUENCE</scope>
    <source>
        <strain evidence="2">NRRL 20472</strain>
    </source>
</reference>
<evidence type="ECO:0000313" key="3">
    <source>
        <dbReference type="Proteomes" id="UP000622797"/>
    </source>
</evidence>
<reference evidence="2" key="1">
    <citation type="journal article" date="2020" name="BMC Genomics">
        <title>Correction to: Identification and distribution of gene clusters required for synthesis of sphingolipid metabolism inhibitors in diverse species of the filamentous fungus Fusarium.</title>
        <authorList>
            <person name="Kim H.S."/>
            <person name="Lohmar J.M."/>
            <person name="Busman M."/>
            <person name="Brown D.W."/>
            <person name="Naumann T.A."/>
            <person name="Divon H.H."/>
            <person name="Lysoe E."/>
            <person name="Uhlig S."/>
            <person name="Proctor R.H."/>
        </authorList>
    </citation>
    <scope>NUCLEOTIDE SEQUENCE</scope>
    <source>
        <strain evidence="2">NRRL 20472</strain>
    </source>
</reference>
<comment type="caution">
    <text evidence="2">The sequence shown here is derived from an EMBL/GenBank/DDBJ whole genome shotgun (WGS) entry which is preliminary data.</text>
</comment>